<dbReference type="SMART" id="SM00421">
    <property type="entry name" value="HTH_LUXR"/>
    <property type="match status" value="1"/>
</dbReference>
<dbReference type="SUPFAM" id="SSF52540">
    <property type="entry name" value="P-loop containing nucleoside triphosphate hydrolases"/>
    <property type="match status" value="1"/>
</dbReference>
<dbReference type="InterPro" id="IPR036388">
    <property type="entry name" value="WH-like_DNA-bd_sf"/>
</dbReference>
<dbReference type="SUPFAM" id="SSF46894">
    <property type="entry name" value="C-terminal effector domain of the bipartite response regulators"/>
    <property type="match status" value="1"/>
</dbReference>
<dbReference type="Pfam" id="PF00196">
    <property type="entry name" value="GerE"/>
    <property type="match status" value="1"/>
</dbReference>
<dbReference type="EMBL" id="PDCP01000018">
    <property type="protein sequence ID" value="PEG38730.1"/>
    <property type="molecule type" value="Genomic_DNA"/>
</dbReference>
<dbReference type="Gene3D" id="3.40.50.300">
    <property type="entry name" value="P-loop containing nucleotide triphosphate hydrolases"/>
    <property type="match status" value="1"/>
</dbReference>
<evidence type="ECO:0000256" key="2">
    <source>
        <dbReference type="SAM" id="MobiDB-lite"/>
    </source>
</evidence>
<name>A0A2A7N4F2_MYCAG</name>
<dbReference type="InterPro" id="IPR000792">
    <property type="entry name" value="Tscrpt_reg_LuxR_C"/>
</dbReference>
<dbReference type="AlphaFoldDB" id="A0A2A7N4F2"/>
<dbReference type="InterPro" id="IPR039420">
    <property type="entry name" value="WalR-like"/>
</dbReference>
<dbReference type="InterPro" id="IPR027417">
    <property type="entry name" value="P-loop_NTPase"/>
</dbReference>
<sequence>MAGHRAGVRGPAGSGPLNNLIAAAESPRGRHRANYTPGVRAGWPLVGRDEELRFVSKAIANPGGTGGLVLAGAAGVGKTRLAREALSVAQRQGRRCHWIAATASARSVPLGAFAEFATDFGPDPLRRVLEVVGKLVADSAPMTVVVGIDDAHLLDEQSAFVVQQLVQRRAATVVLTHRSGEVAPDAISSLWKDERLPRMDLQPLSTEEVAELLTRVLDGEVEALSAEQLWRYTNGNVLYLRQLTTDEAEAGRLANRSGVWVWDANPDMSPTLLELIESTIGRQSKPVIEVLDIVSLAEPVELPVLLSVASSAAVDTAVERGLIRIDTDAQVARLAHPMFGDARRVRAGPLHLLDLRRGLVESIGRLCEPSPQQTIRRAVLVMDSAEPRDPALLRDGARAALALLDTRLAVRLAHCATQSSGGREADFDYASALAIAGHGRECEREFSRLAASAPSAAEEAQLAVMRAANLGFNLYDPASAEHVLDNAQAVAGSCGLDNAFAAIRSALRAASGQAASAVDLATPLLVSAEVAGMSRMMATWGLVWGLADLGEVARASAAAAEGYALARTTFDASHLRFGLGMGHVTALRLAGEVKQARATAELLWRDAQDEGSHMMSALLMCFAELAAGNLAEAQRWARASVARAKDYSDESPSSREICADFLATALAMAGELDAARQALSERPRRIPDGYRYWHPDRTLAEAWIDAAAGAPSKAARAALTAADEARSLGRPAREVVCLQAAAQFGNPSGAERLAQLTSVVEGPRVTAAAAHAHALAEHDDGGLVEASRRYEEFGDRVAAGDAAAQAAAISRKGGHRGSGLTAAAIAERLARKSGADTPALRACRVESPLTDRQREIISLAAQGLSNHEIAEQLVLSVRTVEGHIFQASQKAGVNTREELIALMNGQPRGFE</sequence>
<proteinExistence type="predicted"/>
<dbReference type="GO" id="GO:0003677">
    <property type="term" value="F:DNA binding"/>
    <property type="evidence" value="ECO:0007669"/>
    <property type="project" value="UniProtKB-KW"/>
</dbReference>
<evidence type="ECO:0000259" key="3">
    <source>
        <dbReference type="PROSITE" id="PS50043"/>
    </source>
</evidence>
<dbReference type="CDD" id="cd06170">
    <property type="entry name" value="LuxR_C_like"/>
    <property type="match status" value="1"/>
</dbReference>
<evidence type="ECO:0000313" key="5">
    <source>
        <dbReference type="Proteomes" id="UP000220914"/>
    </source>
</evidence>
<dbReference type="PANTHER" id="PTHR43214">
    <property type="entry name" value="TWO-COMPONENT RESPONSE REGULATOR"/>
    <property type="match status" value="1"/>
</dbReference>
<comment type="caution">
    <text evidence="4">The sequence shown here is derived from an EMBL/GenBank/DDBJ whole genome shotgun (WGS) entry which is preliminary data.</text>
</comment>
<organism evidence="4 5">
    <name type="scientific">Mycolicibacterium agri</name>
    <name type="common">Mycobacterium agri</name>
    <dbReference type="NCBI Taxonomy" id="36811"/>
    <lineage>
        <taxon>Bacteria</taxon>
        <taxon>Bacillati</taxon>
        <taxon>Actinomycetota</taxon>
        <taxon>Actinomycetes</taxon>
        <taxon>Mycobacteriales</taxon>
        <taxon>Mycobacteriaceae</taxon>
        <taxon>Mycolicibacterium</taxon>
    </lineage>
</organism>
<dbReference type="InterPro" id="IPR016032">
    <property type="entry name" value="Sig_transdc_resp-reg_C-effctor"/>
</dbReference>
<dbReference type="PROSITE" id="PS50043">
    <property type="entry name" value="HTH_LUXR_2"/>
    <property type="match status" value="1"/>
</dbReference>
<keyword evidence="5" id="KW-1185">Reference proteome</keyword>
<accession>A0A2A7N4F2</accession>
<gene>
    <name evidence="4" type="ORF">CQY20_12220</name>
</gene>
<dbReference type="InterPro" id="IPR041664">
    <property type="entry name" value="AAA_16"/>
</dbReference>
<feature type="domain" description="HTH luxR-type" evidence="3">
    <location>
        <begin position="842"/>
        <end position="907"/>
    </location>
</feature>
<evidence type="ECO:0000313" key="4">
    <source>
        <dbReference type="EMBL" id="PEG38730.1"/>
    </source>
</evidence>
<dbReference type="Gene3D" id="1.10.10.10">
    <property type="entry name" value="Winged helix-like DNA-binding domain superfamily/Winged helix DNA-binding domain"/>
    <property type="match status" value="1"/>
</dbReference>
<dbReference type="Proteomes" id="UP000220914">
    <property type="component" value="Unassembled WGS sequence"/>
</dbReference>
<dbReference type="PRINTS" id="PR00038">
    <property type="entry name" value="HTHLUXR"/>
</dbReference>
<dbReference type="OrthoDB" id="3197423at2"/>
<keyword evidence="1" id="KW-0238">DNA-binding</keyword>
<evidence type="ECO:0000256" key="1">
    <source>
        <dbReference type="ARBA" id="ARBA00023125"/>
    </source>
</evidence>
<protein>
    <submittedName>
        <fullName evidence="4">Helix-turn-helix transcriptional regulator</fullName>
    </submittedName>
</protein>
<dbReference type="GO" id="GO:0006355">
    <property type="term" value="P:regulation of DNA-templated transcription"/>
    <property type="evidence" value="ECO:0007669"/>
    <property type="project" value="InterPro"/>
</dbReference>
<feature type="region of interest" description="Disordered" evidence="2">
    <location>
        <begin position="1"/>
        <end position="20"/>
    </location>
</feature>
<dbReference type="Pfam" id="PF13191">
    <property type="entry name" value="AAA_16"/>
    <property type="match status" value="1"/>
</dbReference>
<reference evidence="4 5" key="1">
    <citation type="submission" date="2017-10" db="EMBL/GenBank/DDBJ databases">
        <title>The new phylogeny of genus Mycobacterium.</title>
        <authorList>
            <person name="Tortoli E."/>
            <person name="Trovato A."/>
            <person name="Cirillo D.M."/>
        </authorList>
    </citation>
    <scope>NUCLEOTIDE SEQUENCE [LARGE SCALE GENOMIC DNA]</scope>
    <source>
        <strain evidence="4 5">CCUG37673</strain>
    </source>
</reference>